<feature type="compositionally biased region" description="Low complexity" evidence="2">
    <location>
        <begin position="2200"/>
        <end position="2215"/>
    </location>
</feature>
<accession>A0A8K0AA05</accession>
<feature type="region of interest" description="Disordered" evidence="2">
    <location>
        <begin position="2443"/>
        <end position="2463"/>
    </location>
</feature>
<feature type="compositionally biased region" description="Basic and acidic residues" evidence="2">
    <location>
        <begin position="375"/>
        <end position="419"/>
    </location>
</feature>
<feature type="region of interest" description="Disordered" evidence="2">
    <location>
        <begin position="2537"/>
        <end position="2604"/>
    </location>
</feature>
<feature type="compositionally biased region" description="Basic and acidic residues" evidence="2">
    <location>
        <begin position="1273"/>
        <end position="1300"/>
    </location>
</feature>
<feature type="compositionally biased region" description="Basic and acidic residues" evidence="2">
    <location>
        <begin position="896"/>
        <end position="945"/>
    </location>
</feature>
<feature type="region of interest" description="Disordered" evidence="2">
    <location>
        <begin position="2094"/>
        <end position="2125"/>
    </location>
</feature>
<feature type="compositionally biased region" description="Basic and acidic residues" evidence="2">
    <location>
        <begin position="1541"/>
        <end position="1575"/>
    </location>
</feature>
<organism evidence="4 5">
    <name type="scientific">Branchiostoma lanceolatum</name>
    <name type="common">Common lancelet</name>
    <name type="synonym">Amphioxus lanceolatum</name>
    <dbReference type="NCBI Taxonomy" id="7740"/>
    <lineage>
        <taxon>Eukaryota</taxon>
        <taxon>Metazoa</taxon>
        <taxon>Chordata</taxon>
        <taxon>Cephalochordata</taxon>
        <taxon>Leptocardii</taxon>
        <taxon>Amphioxiformes</taxon>
        <taxon>Branchiostomatidae</taxon>
        <taxon>Branchiostoma</taxon>
    </lineage>
</organism>
<feature type="compositionally biased region" description="Polar residues" evidence="2">
    <location>
        <begin position="2173"/>
        <end position="2187"/>
    </location>
</feature>
<feature type="compositionally biased region" description="Polar residues" evidence="2">
    <location>
        <begin position="1746"/>
        <end position="1757"/>
    </location>
</feature>
<feature type="compositionally biased region" description="Basic and acidic residues" evidence="2">
    <location>
        <begin position="652"/>
        <end position="671"/>
    </location>
</feature>
<feature type="region of interest" description="Disordered" evidence="2">
    <location>
        <begin position="30"/>
        <end position="801"/>
    </location>
</feature>
<feature type="compositionally biased region" description="Basic and acidic residues" evidence="2">
    <location>
        <begin position="1242"/>
        <end position="1251"/>
    </location>
</feature>
<feature type="compositionally biased region" description="Low complexity" evidence="2">
    <location>
        <begin position="2746"/>
        <end position="2760"/>
    </location>
</feature>
<feature type="compositionally biased region" description="Low complexity" evidence="2">
    <location>
        <begin position="1857"/>
        <end position="1875"/>
    </location>
</feature>
<evidence type="ECO:0000256" key="1">
    <source>
        <dbReference type="ARBA" id="ARBA00022553"/>
    </source>
</evidence>
<feature type="compositionally biased region" description="Basic and acidic residues" evidence="2">
    <location>
        <begin position="2725"/>
        <end position="2737"/>
    </location>
</feature>
<sequence>MSERSGNTAKGKDTGKKYSQLNLYNTYKGKSVEQQKTTTIKHGLQSLGKVGTARRMPPPANLPSLKSENSGNDPNVNLVPAGGSGWGASKDKDKDSTTSSAANQQPEQQQPQASQPSATSQGQTSTTAQKTWKQAGATKPEKKRGAYPQNSQYFNKEFPTLGKEDEESKPAKEQQYGPGPSLRPQNEGSWRAGGGSNQKEQQPKSDQDQGNGTPSSPGPGGGGGAAPAGGPPAPGRPGMGMNGAPPGGPPGPGMPPYPQYRAMPPYMYGRFPPGGFPPNFPGMQGAPRYPYPFPDARYGPQAPGRGPPQHSGRPPVEGEDGYSRPSVVPDLNQPLDNDDDGGWAGAQEEVDYSAKLVFSDDEDAEAGSSSHKKSSKESWDDRSQDDRPRERSREDRRQDRRKDSESSDKSGKDLERPGPPKEAWAQQQMAGRGPPPPAGRMPAGMDPQTWSRMQAQWDHRGPPPGYYPYPFHGQYRMPPPGPPREGMQPPREGMVPPAEGMATQPPREGMPVPQPGQQRPPYPTQRFPQGVPPAQQQLEKDVEEVGRKARHNKPVSDEVAAAIERARKRREEEEKREEAERKRACAEKLKKLEAKMGLKEEKEGQKKEGAEEEEVADENKENFVNTASVSPSPKPLAEPTKPEPFHAGPETIVKRPRTESESSRDSGKGRENFVPPAGAGGQQTFAERGPGGQHPSYSRQFQRNLPPRFMKQYLQQQQHHQHQHQPQQQQQQQQQQQTPQSSQPPQQESRPQQQAAAPGVPPHHAMGPAPGMPFDPRMDPRDPRLWGPTHHPHMGMPPQWDPRMQQRMQAMEGQHVMAPIPPQVIPQKRIMRRDRTDSMGSGSDSHDGDRRTPEQRGPTPNQHERDGRGPSLPQVSERPQQEEPKRSTVQQDPFEESERSEELKRTDRPERRDRQREDWRSHHEQPPAEASQHEDSQRNERNERRALKRSASALSNTSSQSDELKHKSEPPKVPLSDTAKPTGEEGMKDHQAKSRDSSRESSGYRQRQDYERPRAYRDRDRAGRPKPELRDRRLADRDKKDSKPDGSRSGPKDSGKDRKQKDASEKSTEPSAKPVSAWENRSRTAEVVKKSTTDESKLTREPTKEDNKEKLESKENKQPSKPERPSDKHERMEDRPVQRREDSRQDFQQDNRPRRRDDRLERPPNQQRKDRSRDGPPRDRPSSRGRGTRGPSYRGTYPAVRGKGRGRGDYRSGRGGPSRPFNNREKSLDDNAPSGSSDNDEAPQRRRKPDEVSDVDSDVESAETISESSHSAKASEEDLTRDKEKADKEKSEREGGKHPAADTGNKGFPRDRDANRRGRDDRGFRARGEPTRRGRGGSAPVRGSGRGMPRFGSRGRGGSAAPPRNHYEERDEREHKNFDMNKRDEGESKDDHRPNNDRQRNSMQRKPDGRGPPLRDRPDREKRRRPPRPERPPRFQRGPRPDNRYRSNDNRGQGAGRPPPRGSSSVNSLPNAVTSKPPLQRQNSAGQVDEVEEWETASESSDFNDRKTKDTKPDSKDAKPTSAQMKKEPQAKRTYSSQRPGNERQNRRGGDGPNRRDGGPNGRPDRRPPRGDNKDSNSGGNGANRKGLPSKPPASNRRMDSTSGLSAIDTKNVSTVYRVDEIIPTDPVAIQGALRDLQNRSKKKEINGKTKPQQEKVDKLAGIDINNYASVVVIDDVPEMTDEDPIALMNDEGFTEVMSKKKQKALADEERRRKEEQMLREALQKARQNNMHDKGGKKLPPRFAKQMNSTTATTNGQPPLKIDTWDASQADNMTKTEAPAANNKNVRLTPPPPPSVNAWDKPISSINAQSPIPLISSQTPTVTTSTPSTTQNLLNKAVGAERTPDKKAKMNQHDSGVDLSVDSRGSSLSSSQRSSPENEEHKPSQLGLDPSLLNHIGETVPVVEKDGKHSKGGQEGTSSSTLEPPKPQRSMRQDRVKDRSLSNTRSKSFDTARNHSAGDGGQDSGAKGKEGFPKKSASFDMDDAIQVPPSEGSVKAPDQTEGAVDQFRPDTPKGGGDGDELAASVASTLDIKPDVSLLNAGSPRPVDKTKTGLPQSIPITKGVTAGIQSPVSPATADLTLKMELGRKAWENLPPVMEHSVPSPSSGTSSSNQPMSSSPSIGASIGTTDTKTYSTFSTVAAEGPGVGNVSSDGGNTGSLSPIVSMPVASAVTTSAIQQPSMKPSNDQPNVAKVKPQQLQITSMTSGSSSASSMSGGNYQTQFSSQADQMQSLQAFSVTKPSQFQPFYALDTSQLLPQAQVLASLQQQQPGTGYQFPMSQPQQLQPLLNTTFQTQLSMNQIQLGGHQTQLGGINQTQLGISQTQLGMSQGMQPPPPQSQAQEMFQSTAMQGFRSQQQLSQTSFSQGSMLISGSGGPLMSASAFKPPQNTASNLQYGQTPVGAQPSQQVFLQYDPTQANQGLAANTSILSSQVLQARPATLQQPTSFLQNQQQSQNTYYTAAPSPSNQLQQQSLQLGQFSLQGYPSTAAAAPQQLHIPLPPSMQQQQQNQGLKSALEAMAPSIAAEVSRQEANAKVYGIGKDHAGNATPPTSYTPKNVTPTSSPFRPSTTSPSWQTGTSGLSQYQKQQSHLRHSQPQYQHQHQAAFAPTGQQKFQVLQGGGLPTQLGATMLAQSAGLVRPQQAMQQTMLQRAPHHSAYPAPIQRPTIPLPSQIPGVMASVPRQQRPVAGMPVMHQQGQQQQQQQLQQQQRQQQQQGQTAPGPSSAQQKLRDAQARQRAELLQHAQKFLSQQGKPPSKSSPSPGAQEEKDKAKPSPDTMGAASAGSTRAEDTHVAAKPDEKMKEGSDRKDSSK</sequence>
<feature type="compositionally biased region" description="Basic and acidic residues" evidence="2">
    <location>
        <begin position="162"/>
        <end position="172"/>
    </location>
</feature>
<dbReference type="EMBL" id="OV696693">
    <property type="protein sequence ID" value="CAH1271441.1"/>
    <property type="molecule type" value="Genomic_DNA"/>
</dbReference>
<feature type="compositionally biased region" description="Polar residues" evidence="2">
    <location>
        <begin position="1766"/>
        <end position="1775"/>
    </location>
</feature>
<feature type="compositionally biased region" description="Gly residues" evidence="2">
    <location>
        <begin position="218"/>
        <end position="227"/>
    </location>
</feature>
<feature type="domain" description="BAT2 N-terminal" evidence="3">
    <location>
        <begin position="1"/>
        <end position="175"/>
    </location>
</feature>
<protein>
    <submittedName>
        <fullName evidence="4">PRRC2C protein</fullName>
    </submittedName>
</protein>
<feature type="compositionally biased region" description="Basic and acidic residues" evidence="2">
    <location>
        <begin position="1308"/>
        <end position="1332"/>
    </location>
</feature>
<keyword evidence="5" id="KW-1185">Reference proteome</keyword>
<feature type="compositionally biased region" description="Basic and acidic residues" evidence="2">
    <location>
        <begin position="569"/>
        <end position="609"/>
    </location>
</feature>
<feature type="compositionally biased region" description="Polar residues" evidence="2">
    <location>
        <begin position="64"/>
        <end position="75"/>
    </location>
</feature>
<feature type="compositionally biased region" description="Low complexity" evidence="2">
    <location>
        <begin position="1816"/>
        <end position="1831"/>
    </location>
</feature>
<proteinExistence type="predicted"/>
<evidence type="ECO:0000256" key="2">
    <source>
        <dbReference type="SAM" id="MobiDB-lite"/>
    </source>
</evidence>
<dbReference type="Pfam" id="PF07001">
    <property type="entry name" value="BAT2_N"/>
    <property type="match status" value="1"/>
</dbReference>
<feature type="region of interest" description="Disordered" evidence="2">
    <location>
        <begin position="2173"/>
        <end position="2219"/>
    </location>
</feature>
<dbReference type="InterPro" id="IPR033184">
    <property type="entry name" value="PRRC2"/>
</dbReference>
<name>A0A8K0AA05_BRALA</name>
<feature type="compositionally biased region" description="Low complexity" evidence="2">
    <location>
        <begin position="2556"/>
        <end position="2570"/>
    </location>
</feature>
<feature type="compositionally biased region" description="Low complexity" evidence="2">
    <location>
        <begin position="1262"/>
        <end position="1272"/>
    </location>
</feature>
<feature type="compositionally biased region" description="Polar residues" evidence="2">
    <location>
        <begin position="2715"/>
        <end position="2724"/>
    </location>
</feature>
<evidence type="ECO:0000313" key="5">
    <source>
        <dbReference type="Proteomes" id="UP000838412"/>
    </source>
</evidence>
<feature type="compositionally biased region" description="Basic and acidic residues" evidence="2">
    <location>
        <begin position="1006"/>
        <end position="1068"/>
    </location>
</feature>
<feature type="compositionally biased region" description="Basic and acidic residues" evidence="2">
    <location>
        <begin position="538"/>
        <end position="547"/>
    </location>
</feature>
<evidence type="ECO:0000259" key="3">
    <source>
        <dbReference type="Pfam" id="PF07001"/>
    </source>
</evidence>
<feature type="compositionally biased region" description="Low complexity" evidence="2">
    <location>
        <begin position="950"/>
        <end position="961"/>
    </location>
</feature>
<feature type="compositionally biased region" description="Low complexity" evidence="2">
    <location>
        <begin position="484"/>
        <end position="493"/>
    </location>
</feature>
<feature type="compositionally biased region" description="Basic and acidic residues" evidence="2">
    <location>
        <begin position="2784"/>
        <end position="2809"/>
    </location>
</feature>
<feature type="compositionally biased region" description="Low complexity" evidence="2">
    <location>
        <begin position="724"/>
        <end position="769"/>
    </location>
</feature>
<gene>
    <name evidence="4" type="primary">PRRC2C</name>
    <name evidence="4" type="ORF">BLAG_LOCUS23468</name>
</gene>
<feature type="compositionally biased region" description="Basic and acidic residues" evidence="2">
    <location>
        <begin position="1842"/>
        <end position="1856"/>
    </location>
</feature>
<feature type="compositionally biased region" description="Polar residues" evidence="2">
    <location>
        <begin position="1601"/>
        <end position="1614"/>
    </location>
</feature>
<feature type="compositionally biased region" description="Low complexity" evidence="2">
    <location>
        <begin position="97"/>
        <end position="131"/>
    </location>
</feature>
<feature type="compositionally biased region" description="Pro residues" evidence="2">
    <location>
        <begin position="246"/>
        <end position="258"/>
    </location>
</feature>
<reference evidence="4" key="1">
    <citation type="submission" date="2022-01" db="EMBL/GenBank/DDBJ databases">
        <authorList>
            <person name="Braso-Vives M."/>
        </authorList>
    </citation>
    <scope>NUCLEOTIDE SEQUENCE</scope>
</reference>
<feature type="compositionally biased region" description="Polar residues" evidence="2">
    <location>
        <begin position="2545"/>
        <end position="2555"/>
    </location>
</feature>
<feature type="compositionally biased region" description="Acidic residues" evidence="2">
    <location>
        <begin position="1252"/>
        <end position="1261"/>
    </location>
</feature>
<dbReference type="OrthoDB" id="1939715at2759"/>
<dbReference type="PANTHER" id="PTHR14038">
    <property type="entry name" value="BAT2 HLA-B-ASSOCIATED TRANSCRIPT 2"/>
    <property type="match status" value="1"/>
</dbReference>
<feature type="compositionally biased region" description="Basic and acidic residues" evidence="2">
    <location>
        <begin position="1365"/>
        <end position="1449"/>
    </location>
</feature>
<feature type="region of interest" description="Disordered" evidence="2">
    <location>
        <begin position="1699"/>
        <end position="2057"/>
    </location>
</feature>
<feature type="compositionally biased region" description="Low complexity" evidence="2">
    <location>
        <begin position="2099"/>
        <end position="2119"/>
    </location>
</feature>
<evidence type="ECO:0000313" key="4">
    <source>
        <dbReference type="EMBL" id="CAH1271441.1"/>
    </source>
</evidence>
<feature type="compositionally biased region" description="Polar residues" evidence="2">
    <location>
        <begin position="2571"/>
        <end position="2599"/>
    </location>
</feature>
<dbReference type="PANTHER" id="PTHR14038:SF0">
    <property type="entry name" value="LP18708P"/>
    <property type="match status" value="1"/>
</dbReference>
<feature type="compositionally biased region" description="Pro residues" evidence="2">
    <location>
        <begin position="512"/>
        <end position="523"/>
    </location>
</feature>
<feature type="compositionally biased region" description="Basic and acidic residues" evidence="2">
    <location>
        <begin position="844"/>
        <end position="854"/>
    </location>
</feature>
<feature type="compositionally biased region" description="Basic and acidic residues" evidence="2">
    <location>
        <begin position="1503"/>
        <end position="1531"/>
    </location>
</feature>
<feature type="compositionally biased region" description="Basic and acidic residues" evidence="2">
    <location>
        <begin position="982"/>
        <end position="999"/>
    </location>
</feature>
<feature type="region of interest" description="Disordered" evidence="2">
    <location>
        <begin position="815"/>
        <end position="1614"/>
    </location>
</feature>
<feature type="compositionally biased region" description="Low complexity" evidence="2">
    <location>
        <begin position="263"/>
        <end position="273"/>
    </location>
</feature>
<keyword evidence="1" id="KW-0597">Phosphoprotein</keyword>
<feature type="region of interest" description="Disordered" evidence="2">
    <location>
        <begin position="2647"/>
        <end position="2671"/>
    </location>
</feature>
<feature type="compositionally biased region" description="Low complexity" evidence="2">
    <location>
        <begin position="2443"/>
        <end position="2454"/>
    </location>
</feature>
<feature type="compositionally biased region" description="Basic and acidic residues" evidence="2">
    <location>
        <begin position="1931"/>
        <end position="1940"/>
    </location>
</feature>
<dbReference type="GO" id="GO:0030154">
    <property type="term" value="P:cell differentiation"/>
    <property type="evidence" value="ECO:0007669"/>
    <property type="project" value="TreeGrafter"/>
</dbReference>
<dbReference type="Proteomes" id="UP000838412">
    <property type="component" value="Chromosome 8"/>
</dbReference>
<feature type="region of interest" description="Disordered" evidence="2">
    <location>
        <begin position="2687"/>
        <end position="2809"/>
    </location>
</feature>
<dbReference type="InterPro" id="IPR009738">
    <property type="entry name" value="BAT2_N"/>
</dbReference>
<feature type="compositionally biased region" description="Basic and acidic residues" evidence="2">
    <location>
        <begin position="1080"/>
        <end position="1182"/>
    </location>
</feature>
<feature type="compositionally biased region" description="Basic and acidic residues" evidence="2">
    <location>
        <begin position="1705"/>
        <end position="1736"/>
    </location>
</feature>
<feature type="compositionally biased region" description="Low complexity" evidence="2">
    <location>
        <begin position="2692"/>
        <end position="2714"/>
    </location>
</feature>